<name>A0AAE0HZ33_9PEZI</name>
<evidence type="ECO:0000313" key="5">
    <source>
        <dbReference type="EMBL" id="KAK3314541.1"/>
    </source>
</evidence>
<reference evidence="5" key="2">
    <citation type="submission" date="2023-06" db="EMBL/GenBank/DDBJ databases">
        <authorList>
            <consortium name="Lawrence Berkeley National Laboratory"/>
            <person name="Haridas S."/>
            <person name="Hensen N."/>
            <person name="Bonometti L."/>
            <person name="Westerberg I."/>
            <person name="Brannstrom I.O."/>
            <person name="Guillou S."/>
            <person name="Cros-Aarteil S."/>
            <person name="Calhoun S."/>
            <person name="Kuo A."/>
            <person name="Mondo S."/>
            <person name="Pangilinan J."/>
            <person name="Riley R."/>
            <person name="Labutti K."/>
            <person name="Andreopoulos B."/>
            <person name="Lipzen A."/>
            <person name="Chen C."/>
            <person name="Yanf M."/>
            <person name="Daum C."/>
            <person name="Ng V."/>
            <person name="Clum A."/>
            <person name="Steindorff A."/>
            <person name="Ohm R."/>
            <person name="Martin F."/>
            <person name="Silar P."/>
            <person name="Natvig D."/>
            <person name="Lalanne C."/>
            <person name="Gautier V."/>
            <person name="Ament-Velasquez S.L."/>
            <person name="Kruys A."/>
            <person name="Hutchinson M.I."/>
            <person name="Powell A.J."/>
            <person name="Barry K."/>
            <person name="Miller A.N."/>
            <person name="Grigoriev I.V."/>
            <person name="Debuchy R."/>
            <person name="Gladieux P."/>
            <person name="Thoren M.H."/>
            <person name="Johannesson H."/>
        </authorList>
    </citation>
    <scope>NUCLEOTIDE SEQUENCE</scope>
    <source>
        <strain evidence="5">CBS 118394</strain>
    </source>
</reference>
<dbReference type="EMBL" id="JAUEDM010000006">
    <property type="protein sequence ID" value="KAK3314541.1"/>
    <property type="molecule type" value="Genomic_DNA"/>
</dbReference>
<evidence type="ECO:0000259" key="2">
    <source>
        <dbReference type="Pfam" id="PF07944"/>
    </source>
</evidence>
<evidence type="ECO:0000259" key="4">
    <source>
        <dbReference type="Pfam" id="PF20737"/>
    </source>
</evidence>
<dbReference type="GO" id="GO:0005975">
    <property type="term" value="P:carbohydrate metabolic process"/>
    <property type="evidence" value="ECO:0007669"/>
    <property type="project" value="InterPro"/>
</dbReference>
<dbReference type="Proteomes" id="UP001283341">
    <property type="component" value="Unassembled WGS sequence"/>
</dbReference>
<comment type="caution">
    <text evidence="5">The sequence shown here is derived from an EMBL/GenBank/DDBJ whole genome shotgun (WGS) entry which is preliminary data.</text>
</comment>
<evidence type="ECO:0008006" key="7">
    <source>
        <dbReference type="Google" id="ProtNLM"/>
    </source>
</evidence>
<dbReference type="SUPFAM" id="SSF48208">
    <property type="entry name" value="Six-hairpin glycosidases"/>
    <property type="match status" value="1"/>
</dbReference>
<feature type="region of interest" description="Disordered" evidence="1">
    <location>
        <begin position="631"/>
        <end position="650"/>
    </location>
</feature>
<dbReference type="PANTHER" id="PTHR43465:SF2">
    <property type="entry name" value="DUF1680 DOMAIN PROTEIN (AFU_ORTHOLOGUE AFUA_1G08910)"/>
    <property type="match status" value="1"/>
</dbReference>
<dbReference type="InterPro" id="IPR049046">
    <property type="entry name" value="Beta-AFase-like_GH127_middle"/>
</dbReference>
<dbReference type="Pfam" id="PF20736">
    <property type="entry name" value="Glyco_hydro127M"/>
    <property type="match status" value="1"/>
</dbReference>
<evidence type="ECO:0000259" key="3">
    <source>
        <dbReference type="Pfam" id="PF20736"/>
    </source>
</evidence>
<dbReference type="AlphaFoldDB" id="A0AAE0HZ33"/>
<dbReference type="InterPro" id="IPR049174">
    <property type="entry name" value="Beta-AFase-like"/>
</dbReference>
<dbReference type="Pfam" id="PF20737">
    <property type="entry name" value="Glyco_hydro127C"/>
    <property type="match status" value="1"/>
</dbReference>
<organism evidence="5 6">
    <name type="scientific">Apodospora peruviana</name>
    <dbReference type="NCBI Taxonomy" id="516989"/>
    <lineage>
        <taxon>Eukaryota</taxon>
        <taxon>Fungi</taxon>
        <taxon>Dikarya</taxon>
        <taxon>Ascomycota</taxon>
        <taxon>Pezizomycotina</taxon>
        <taxon>Sordariomycetes</taxon>
        <taxon>Sordariomycetidae</taxon>
        <taxon>Sordariales</taxon>
        <taxon>Lasiosphaeriaceae</taxon>
        <taxon>Apodospora</taxon>
    </lineage>
</organism>
<reference evidence="5" key="1">
    <citation type="journal article" date="2023" name="Mol. Phylogenet. Evol.">
        <title>Genome-scale phylogeny and comparative genomics of the fungal order Sordariales.</title>
        <authorList>
            <person name="Hensen N."/>
            <person name="Bonometti L."/>
            <person name="Westerberg I."/>
            <person name="Brannstrom I.O."/>
            <person name="Guillou S."/>
            <person name="Cros-Aarteil S."/>
            <person name="Calhoun S."/>
            <person name="Haridas S."/>
            <person name="Kuo A."/>
            <person name="Mondo S."/>
            <person name="Pangilinan J."/>
            <person name="Riley R."/>
            <person name="LaButti K."/>
            <person name="Andreopoulos B."/>
            <person name="Lipzen A."/>
            <person name="Chen C."/>
            <person name="Yan M."/>
            <person name="Daum C."/>
            <person name="Ng V."/>
            <person name="Clum A."/>
            <person name="Steindorff A."/>
            <person name="Ohm R.A."/>
            <person name="Martin F."/>
            <person name="Silar P."/>
            <person name="Natvig D.O."/>
            <person name="Lalanne C."/>
            <person name="Gautier V."/>
            <person name="Ament-Velasquez S.L."/>
            <person name="Kruys A."/>
            <person name="Hutchinson M.I."/>
            <person name="Powell A.J."/>
            <person name="Barry K."/>
            <person name="Miller A.N."/>
            <person name="Grigoriev I.V."/>
            <person name="Debuchy R."/>
            <person name="Gladieux P."/>
            <person name="Hiltunen Thoren M."/>
            <person name="Johannesson H."/>
        </authorList>
    </citation>
    <scope>NUCLEOTIDE SEQUENCE</scope>
    <source>
        <strain evidence="5">CBS 118394</strain>
    </source>
</reference>
<dbReference type="PANTHER" id="PTHR43465">
    <property type="entry name" value="DUF1680 DOMAIN PROTEIN (AFU_ORTHOLOGUE AFUA_1G08910)"/>
    <property type="match status" value="1"/>
</dbReference>
<evidence type="ECO:0000313" key="6">
    <source>
        <dbReference type="Proteomes" id="UP001283341"/>
    </source>
</evidence>
<feature type="domain" description="Non-reducing end beta-L-arabinofuranosidase-like GH127 catalytic" evidence="2">
    <location>
        <begin position="22"/>
        <end position="435"/>
    </location>
</feature>
<gene>
    <name evidence="5" type="ORF">B0H66DRAFT_593260</name>
</gene>
<dbReference type="InterPro" id="IPR008928">
    <property type="entry name" value="6-hairpin_glycosidase_sf"/>
</dbReference>
<dbReference type="InterPro" id="IPR012878">
    <property type="entry name" value="Beta-AFase-like_GH127_cat"/>
</dbReference>
<accession>A0AAE0HZ33</accession>
<feature type="domain" description="Non-reducing end beta-L-arabinofuranosidase-like GH127 middle" evidence="3">
    <location>
        <begin position="452"/>
        <end position="531"/>
    </location>
</feature>
<evidence type="ECO:0000256" key="1">
    <source>
        <dbReference type="SAM" id="MobiDB-lite"/>
    </source>
</evidence>
<proteinExistence type="predicted"/>
<protein>
    <recommendedName>
        <fullName evidence="7">Non-reducing end beta-L-arabinofuranosidase</fullName>
    </recommendedName>
</protein>
<sequence length="685" mass="77988">MAHPQTTFRGTDFHGKSMLSVRRSTIAKKTLHTQLNQLRSTGRYDCFKLKWHPIYDPSNVSRDMWPVTPHLFWDSDIGKWVEAACYFLQSEHYDEEIDKAVQELVDMIRSAQGEDGYLNLHYTVVEPEKRWSNLRDMHELYNAGHLIEAALAHRDYYKNDLLLDVMVKYVSLIRKVFGLGEDQLHGYPGHPEIELALFRLYSATGSQDAYDLARYFLEERGNPKGQNGKHYWEWEAEERGDIPQKRPNWYPEVGSLWYNQAHQPILEQQSVEGHSVRCMYLLVAVADMIRLEGDTLKAEAWMTAVTLQWNNMVDKKMYLTGGIGAIKQWEGFGIDYFLPQGTDEGGCYAETCASIGVMMLAERLLQIDLQNPDRRYADVMELCLYNNVMTAMSLDGNAFTYVNQLASSDKNPSGRSEWFEVSCCPPNLARLFGSLGGYLWDYGSNNNGETFINVHLYTTAKLTFDNSVDGKPVKLEQRSNWPWEADVAFTLSAATKTTIRLRLPAWSENQYTLTPAADDTSVSNNGYLTLSSAYLAANPFFSLRIGGFAPRYIAPHPYTNQHTLTLARGPIVYCAEDVDNPWETNHFRDVAVAASSPVAEEARVDEQSGEEYVALKTKCWPRSLVGDYWNGRRTEGAEPGTTRTRTRDDQKELLGDDAKELVLVPYYFRANRPGKGQMRVGLLKA</sequence>
<keyword evidence="6" id="KW-1185">Reference proteome</keyword>
<dbReference type="Pfam" id="PF07944">
    <property type="entry name" value="Beta-AFase-like_GH127_cat"/>
    <property type="match status" value="1"/>
</dbReference>
<feature type="domain" description="Non-reducing end beta-L-arabinofuranosidase-like GH127 C-terminal" evidence="4">
    <location>
        <begin position="555"/>
        <end position="680"/>
    </location>
</feature>
<dbReference type="InterPro" id="IPR049049">
    <property type="entry name" value="Beta-AFase-like_GH127_C"/>
</dbReference>